<dbReference type="Pfam" id="PF14432">
    <property type="entry name" value="DYW_deaminase"/>
    <property type="match status" value="1"/>
</dbReference>
<dbReference type="NCBIfam" id="TIGR00756">
    <property type="entry name" value="PPR"/>
    <property type="match status" value="4"/>
</dbReference>
<dbReference type="Pfam" id="PF20431">
    <property type="entry name" value="E_motif"/>
    <property type="match status" value="1"/>
</dbReference>
<name>A0AA38GVH0_TAXCH</name>
<protein>
    <recommendedName>
        <fullName evidence="4">DYW domain-containing protein</fullName>
    </recommendedName>
</protein>
<feature type="repeat" description="PPR" evidence="3">
    <location>
        <begin position="426"/>
        <end position="460"/>
    </location>
</feature>
<dbReference type="PANTHER" id="PTHR47926:SF533">
    <property type="entry name" value="DYW DOMAIN-CONTAINING PROTEIN"/>
    <property type="match status" value="1"/>
</dbReference>
<dbReference type="Proteomes" id="UP000824469">
    <property type="component" value="Unassembled WGS sequence"/>
</dbReference>
<dbReference type="Pfam" id="PF01535">
    <property type="entry name" value="PPR"/>
    <property type="match status" value="6"/>
</dbReference>
<dbReference type="InterPro" id="IPR011990">
    <property type="entry name" value="TPR-like_helical_dom_sf"/>
</dbReference>
<dbReference type="FunFam" id="1.25.40.10:FF:002148">
    <property type="entry name" value="Pentatricopeptide repeat-containing protein At2g29760, chloroplastic"/>
    <property type="match status" value="1"/>
</dbReference>
<reference evidence="5 6" key="1">
    <citation type="journal article" date="2021" name="Nat. Plants">
        <title>The Taxus genome provides insights into paclitaxel biosynthesis.</title>
        <authorList>
            <person name="Xiong X."/>
            <person name="Gou J."/>
            <person name="Liao Q."/>
            <person name="Li Y."/>
            <person name="Zhou Q."/>
            <person name="Bi G."/>
            <person name="Li C."/>
            <person name="Du R."/>
            <person name="Wang X."/>
            <person name="Sun T."/>
            <person name="Guo L."/>
            <person name="Liang H."/>
            <person name="Lu P."/>
            <person name="Wu Y."/>
            <person name="Zhang Z."/>
            <person name="Ro D.K."/>
            <person name="Shang Y."/>
            <person name="Huang S."/>
            <person name="Yan J."/>
        </authorList>
    </citation>
    <scope>NUCLEOTIDE SEQUENCE [LARGE SCALE GENOMIC DNA]</scope>
    <source>
        <strain evidence="5">Ta-2019</strain>
    </source>
</reference>
<gene>
    <name evidence="5" type="ORF">KI387_001760</name>
</gene>
<dbReference type="SUPFAM" id="SSF48452">
    <property type="entry name" value="TPR-like"/>
    <property type="match status" value="1"/>
</dbReference>
<dbReference type="GO" id="GO:0009451">
    <property type="term" value="P:RNA modification"/>
    <property type="evidence" value="ECO:0007669"/>
    <property type="project" value="InterPro"/>
</dbReference>
<dbReference type="EMBL" id="JAHRHJ020000001">
    <property type="protein sequence ID" value="KAH9329652.1"/>
    <property type="molecule type" value="Genomic_DNA"/>
</dbReference>
<feature type="repeat" description="PPR" evidence="3">
    <location>
        <begin position="294"/>
        <end position="324"/>
    </location>
</feature>
<evidence type="ECO:0000256" key="1">
    <source>
        <dbReference type="ARBA" id="ARBA00006643"/>
    </source>
</evidence>
<feature type="domain" description="DYW" evidence="4">
    <location>
        <begin position="773"/>
        <end position="865"/>
    </location>
</feature>
<dbReference type="InterPro" id="IPR046960">
    <property type="entry name" value="PPR_At4g14850-like_plant"/>
</dbReference>
<feature type="repeat" description="PPR" evidence="3">
    <location>
        <begin position="325"/>
        <end position="359"/>
    </location>
</feature>
<keyword evidence="2" id="KW-0677">Repeat</keyword>
<feature type="repeat" description="PPR" evidence="3">
    <location>
        <begin position="695"/>
        <end position="729"/>
    </location>
</feature>
<evidence type="ECO:0000259" key="4">
    <source>
        <dbReference type="Pfam" id="PF14432"/>
    </source>
</evidence>
<feature type="repeat" description="PPR" evidence="3">
    <location>
        <begin position="162"/>
        <end position="192"/>
    </location>
</feature>
<dbReference type="OMA" id="MEHADNQ"/>
<dbReference type="FunFam" id="1.25.40.10:FF:000348">
    <property type="entry name" value="Pentatricopeptide repeat-containing protein chloroplastic"/>
    <property type="match status" value="1"/>
</dbReference>
<sequence>MQRMCRRKPIYYRLRDVAMATQDEKPRHIFNAVSLQPRNQTYRPLCFFVRRQSVFSNCGIDSERAMEKIYILCEQGRLKEAMAMLHLMEHADNQVNHNAYACLLQSCIQMKDLFQGKRLHAHMIKSNFNPGIYMGNSLINMYAKCDNLVDSRQVFNKMPVKNTCSWNTTLSGYAKIGDMEHALQMFQEMPERDAVTWTVMIAAYTQFGHCQEALLLYKRMLQEGTLPNQFTFTSVVSMCTNLENFELGKQVHGHIIILGVGSYVAVGNSLLNMYAKCGSTEKARLVFDQLLLRNVYSWNTLLGMYAQSGSLDFMQRLFDKMPAKDVVSWNSMIAGHVQHGNDSKAFELFVQMQQDGMNPDIITFISILTACSKLEALKQGKQVHTHAIKTGLELHGTMGNALVSMYAKCGCTDDARFVFDKMPELNVVSWTAMIAGYLRCDSIDFARQLFDRMPERDVVAWTAMIVGYAQYGDEKEVIQLSEHMLRSGPKPNNFTFSCILSVFASLADLEKGRQIHAHTTKIGFDSHVSVSNSLVTMYAKCGIIEDARQVFRHMPEQDAVSWTAIIAGNAQHGFGREAIHLFEIMLQKGMKPDHITFLGVLTGCSHAGLLDEGRYYFSFMSQDYRITPRASHYACMIDLLGRAGCLREAVDLINNMPIEPDAYVWGALLGACRVHGNVDLAKHAAEGLFMLEPEHAGAYSLLANIYASSGKWDDVAKVRKLMKDRGVKKDPGCSWIEIKNKVHVFGVEDGRHPQTVEIYAMLEKLALQIREEGYVPNMKFVLHDVEEEHKEQILCHHSEKLAIAFGLINTPSGTTIRIIKNLRACGDCHTATKFISKIVGREIIVRDAIRFHHFKNGLCSCGDFW</sequence>
<dbReference type="GO" id="GO:0003723">
    <property type="term" value="F:RNA binding"/>
    <property type="evidence" value="ECO:0007669"/>
    <property type="project" value="InterPro"/>
</dbReference>
<accession>A0AA38GVH0</accession>
<proteinExistence type="inferred from homology"/>
<keyword evidence="6" id="KW-1185">Reference proteome</keyword>
<feature type="repeat" description="PPR" evidence="3">
    <location>
        <begin position="193"/>
        <end position="227"/>
    </location>
</feature>
<organism evidence="5 6">
    <name type="scientific">Taxus chinensis</name>
    <name type="common">Chinese yew</name>
    <name type="synonym">Taxus wallichiana var. chinensis</name>
    <dbReference type="NCBI Taxonomy" id="29808"/>
    <lineage>
        <taxon>Eukaryota</taxon>
        <taxon>Viridiplantae</taxon>
        <taxon>Streptophyta</taxon>
        <taxon>Embryophyta</taxon>
        <taxon>Tracheophyta</taxon>
        <taxon>Spermatophyta</taxon>
        <taxon>Pinopsida</taxon>
        <taxon>Pinidae</taxon>
        <taxon>Conifers II</taxon>
        <taxon>Cupressales</taxon>
        <taxon>Taxaceae</taxon>
        <taxon>Taxus</taxon>
    </lineage>
</organism>
<dbReference type="InterPro" id="IPR032867">
    <property type="entry name" value="DYW_dom"/>
</dbReference>
<evidence type="ECO:0000313" key="6">
    <source>
        <dbReference type="Proteomes" id="UP000824469"/>
    </source>
</evidence>
<dbReference type="InterPro" id="IPR046848">
    <property type="entry name" value="E_motif"/>
</dbReference>
<comment type="caution">
    <text evidence="5">The sequence shown here is derived from an EMBL/GenBank/DDBJ whole genome shotgun (WGS) entry which is preliminary data.</text>
</comment>
<dbReference type="AlphaFoldDB" id="A0AA38GVH0"/>
<evidence type="ECO:0000313" key="5">
    <source>
        <dbReference type="EMBL" id="KAH9329652.1"/>
    </source>
</evidence>
<dbReference type="FunFam" id="1.25.40.10:FF:000442">
    <property type="entry name" value="Pentatricopeptide repeat-containing protein At3g49710"/>
    <property type="match status" value="2"/>
</dbReference>
<comment type="similarity">
    <text evidence="1">Belongs to the PPR family. PCMP-H subfamily.</text>
</comment>
<dbReference type="PANTHER" id="PTHR47926">
    <property type="entry name" value="PENTATRICOPEPTIDE REPEAT-CONTAINING PROTEIN"/>
    <property type="match status" value="1"/>
</dbReference>
<evidence type="ECO:0000256" key="3">
    <source>
        <dbReference type="PROSITE-ProRule" id="PRU00708"/>
    </source>
</evidence>
<evidence type="ECO:0000256" key="2">
    <source>
        <dbReference type="ARBA" id="ARBA00022737"/>
    </source>
</evidence>
<dbReference type="InterPro" id="IPR002885">
    <property type="entry name" value="PPR_rpt"/>
</dbReference>
<dbReference type="Pfam" id="PF13041">
    <property type="entry name" value="PPR_2"/>
    <property type="match status" value="4"/>
</dbReference>
<dbReference type="Gene3D" id="1.25.40.10">
    <property type="entry name" value="Tetratricopeptide repeat domain"/>
    <property type="match status" value="5"/>
</dbReference>
<dbReference type="GO" id="GO:0008270">
    <property type="term" value="F:zinc ion binding"/>
    <property type="evidence" value="ECO:0007669"/>
    <property type="project" value="InterPro"/>
</dbReference>
<feature type="repeat" description="PPR" evidence="3">
    <location>
        <begin position="558"/>
        <end position="592"/>
    </location>
</feature>
<dbReference type="PROSITE" id="PS51375">
    <property type="entry name" value="PPR"/>
    <property type="match status" value="7"/>
</dbReference>